<dbReference type="SUPFAM" id="SSF51735">
    <property type="entry name" value="NAD(P)-binding Rossmann-fold domains"/>
    <property type="match status" value="1"/>
</dbReference>
<evidence type="ECO:0000259" key="3">
    <source>
        <dbReference type="Pfam" id="PF08240"/>
    </source>
</evidence>
<dbReference type="InterPro" id="IPR013149">
    <property type="entry name" value="ADH-like_C"/>
</dbReference>
<feature type="domain" description="Alcohol dehydrogenase-like C-terminal" evidence="2">
    <location>
        <begin position="176"/>
        <end position="304"/>
    </location>
</feature>
<keyword evidence="1" id="KW-0862">Zinc</keyword>
<comment type="similarity">
    <text evidence="1">Belongs to the zinc-containing alcohol dehydrogenase family.</text>
</comment>
<proteinExistence type="inferred from homology"/>
<keyword evidence="1" id="KW-0479">Metal-binding</keyword>
<dbReference type="PROSITE" id="PS00059">
    <property type="entry name" value="ADH_ZINC"/>
    <property type="match status" value="1"/>
</dbReference>
<dbReference type="InterPro" id="IPR036291">
    <property type="entry name" value="NAD(P)-bd_dom_sf"/>
</dbReference>
<dbReference type="Pfam" id="PF08240">
    <property type="entry name" value="ADH_N"/>
    <property type="match status" value="1"/>
</dbReference>
<dbReference type="OrthoDB" id="9806940at2"/>
<dbReference type="InterPro" id="IPR002328">
    <property type="entry name" value="ADH_Zn_CS"/>
</dbReference>
<feature type="domain" description="Alcohol dehydrogenase-like N-terminal" evidence="3">
    <location>
        <begin position="30"/>
        <end position="134"/>
    </location>
</feature>
<dbReference type="KEGG" id="ccot:CCAX7_48450"/>
<dbReference type="Gene3D" id="3.40.50.720">
    <property type="entry name" value="NAD(P)-binding Rossmann-like Domain"/>
    <property type="match status" value="1"/>
</dbReference>
<dbReference type="PANTHER" id="PTHR43401:SF2">
    <property type="entry name" value="L-THREONINE 3-DEHYDROGENASE"/>
    <property type="match status" value="1"/>
</dbReference>
<evidence type="ECO:0000256" key="1">
    <source>
        <dbReference type="RuleBase" id="RU361277"/>
    </source>
</evidence>
<dbReference type="Gene3D" id="3.90.180.10">
    <property type="entry name" value="Medium-chain alcohol dehydrogenases, catalytic domain"/>
    <property type="match status" value="1"/>
</dbReference>
<dbReference type="InterPro" id="IPR050129">
    <property type="entry name" value="Zn_alcohol_dh"/>
</dbReference>
<reference evidence="4 5" key="1">
    <citation type="journal article" date="2019" name="Int. J. Syst. Evol. Microbiol.">
        <title>Capsulimonas corticalis gen. nov., sp. nov., an aerobic capsulated bacterium, of a novel bacterial order, Capsulimonadales ord. nov., of the class Armatimonadia of the phylum Armatimonadetes.</title>
        <authorList>
            <person name="Li J."/>
            <person name="Kudo C."/>
            <person name="Tonouchi A."/>
        </authorList>
    </citation>
    <scope>NUCLEOTIDE SEQUENCE [LARGE SCALE GENOMIC DNA]</scope>
    <source>
        <strain evidence="4 5">AX-7</strain>
    </source>
</reference>
<dbReference type="SUPFAM" id="SSF50129">
    <property type="entry name" value="GroES-like"/>
    <property type="match status" value="1"/>
</dbReference>
<evidence type="ECO:0000313" key="4">
    <source>
        <dbReference type="EMBL" id="BDI32794.1"/>
    </source>
</evidence>
<comment type="cofactor">
    <cofactor evidence="1">
        <name>Zn(2+)</name>
        <dbReference type="ChEBI" id="CHEBI:29105"/>
    </cofactor>
</comment>
<keyword evidence="5" id="KW-1185">Reference proteome</keyword>
<sequence length="343" mass="36606">MNAIPQEVTVPHFVGGGRIVTTAKPVPQPGAGQLLIEVKANALCGSERGQFRDGTPVTPGHEAAGVVAAAGPGATTRVGTPGAIFLMDFCGECRSCALGHTNQCLAKRGDMGFNRDGGYGVYELVHESLFFPTPSDVTPTEATLLLDIMGTGGHAIRRASLVHKDIQSVLIPGAGPIGLGLLAMVKLMLGKDIPVVLSDVVPYRLELAEKMGGLPVLATEMSLAEGMKRHGLELPDVVFDAAGQERVRDESMALLAHRGVLVSVAHGGGLTIKNLYADFVFREMTLIGSEYFSYNELPGNLELLRAHRDYLNQIITHRFGVGEIQHAFELFFEGNTGKVIIEQ</sequence>
<accession>A0A402CQ91</accession>
<gene>
    <name evidence="4" type="ORF">CCAX7_48450</name>
</gene>
<evidence type="ECO:0000313" key="5">
    <source>
        <dbReference type="Proteomes" id="UP000287394"/>
    </source>
</evidence>
<dbReference type="PANTHER" id="PTHR43401">
    <property type="entry name" value="L-THREONINE 3-DEHYDROGENASE"/>
    <property type="match status" value="1"/>
</dbReference>
<name>A0A402CQ91_9BACT</name>
<dbReference type="GO" id="GO:0008270">
    <property type="term" value="F:zinc ion binding"/>
    <property type="evidence" value="ECO:0007669"/>
    <property type="project" value="InterPro"/>
</dbReference>
<dbReference type="RefSeq" id="WP_119319508.1">
    <property type="nucleotide sequence ID" value="NZ_AP025739.1"/>
</dbReference>
<dbReference type="Pfam" id="PF00107">
    <property type="entry name" value="ADH_zinc_N"/>
    <property type="match status" value="1"/>
</dbReference>
<dbReference type="GO" id="GO:0016491">
    <property type="term" value="F:oxidoreductase activity"/>
    <property type="evidence" value="ECO:0007669"/>
    <property type="project" value="InterPro"/>
</dbReference>
<evidence type="ECO:0000259" key="2">
    <source>
        <dbReference type="Pfam" id="PF00107"/>
    </source>
</evidence>
<dbReference type="EMBL" id="AP025739">
    <property type="protein sequence ID" value="BDI32794.1"/>
    <property type="molecule type" value="Genomic_DNA"/>
</dbReference>
<dbReference type="InterPro" id="IPR013154">
    <property type="entry name" value="ADH-like_N"/>
</dbReference>
<protein>
    <submittedName>
        <fullName evidence="4">Zn-dependent oxidoreductase</fullName>
    </submittedName>
</protein>
<dbReference type="Proteomes" id="UP000287394">
    <property type="component" value="Chromosome"/>
</dbReference>
<organism evidence="4 5">
    <name type="scientific">Capsulimonas corticalis</name>
    <dbReference type="NCBI Taxonomy" id="2219043"/>
    <lineage>
        <taxon>Bacteria</taxon>
        <taxon>Bacillati</taxon>
        <taxon>Armatimonadota</taxon>
        <taxon>Armatimonadia</taxon>
        <taxon>Capsulimonadales</taxon>
        <taxon>Capsulimonadaceae</taxon>
        <taxon>Capsulimonas</taxon>
    </lineage>
</organism>
<dbReference type="InterPro" id="IPR011032">
    <property type="entry name" value="GroES-like_sf"/>
</dbReference>
<dbReference type="AlphaFoldDB" id="A0A402CQ91"/>